<dbReference type="SUPFAM" id="SSF51735">
    <property type="entry name" value="NAD(P)-binding Rossmann-fold domains"/>
    <property type="match status" value="1"/>
</dbReference>
<organism evidence="2 3">
    <name type="scientific">Rhodocytophaga aerolata</name>
    <dbReference type="NCBI Taxonomy" id="455078"/>
    <lineage>
        <taxon>Bacteria</taxon>
        <taxon>Pseudomonadati</taxon>
        <taxon>Bacteroidota</taxon>
        <taxon>Cytophagia</taxon>
        <taxon>Cytophagales</taxon>
        <taxon>Rhodocytophagaceae</taxon>
        <taxon>Rhodocytophaga</taxon>
    </lineage>
</organism>
<evidence type="ECO:0000313" key="2">
    <source>
        <dbReference type="EMBL" id="MDO1445440.1"/>
    </source>
</evidence>
<evidence type="ECO:0000313" key="3">
    <source>
        <dbReference type="Proteomes" id="UP001168528"/>
    </source>
</evidence>
<dbReference type="InterPro" id="IPR016040">
    <property type="entry name" value="NAD(P)-bd_dom"/>
</dbReference>
<evidence type="ECO:0000259" key="1">
    <source>
        <dbReference type="Pfam" id="PF13460"/>
    </source>
</evidence>
<dbReference type="InterPro" id="IPR051604">
    <property type="entry name" value="Ergot_Alk_Oxidoreductase"/>
</dbReference>
<feature type="domain" description="NAD(P)-binding" evidence="1">
    <location>
        <begin position="8"/>
        <end position="114"/>
    </location>
</feature>
<keyword evidence="3" id="KW-1185">Reference proteome</keyword>
<dbReference type="InterPro" id="IPR036291">
    <property type="entry name" value="NAD(P)-bd_dom_sf"/>
</dbReference>
<sequence length="294" mass="32126">MKKYVITGSLGNISRPLVEGLVKQGKEVKVITSKANKTQEIEKLGAKALVGDVNDAAFVKEAFKDAEVVYTMIPPIWQTNDWRKDMDRIADNYIGALQGSQVKYVVNLSSVGADVGQGCGPVDGLYDFEQKLNKLQGIQIKHLRPSYFYHNLLAQIPMIKGAGIMGGNFGGNGTVFLVHPKDIAAAALEELLNLNFTGSSVRYIAGDEKKGQEIASTLGKAIGKDLNWVEFTDEQQHQGLTGAGLPEAIAKEYTNMGNALRNDFMQADFRKHKPTLSPIKLEEFANEFAAAYKG</sequence>
<comment type="caution">
    <text evidence="2">The sequence shown here is derived from an EMBL/GenBank/DDBJ whole genome shotgun (WGS) entry which is preliminary data.</text>
</comment>
<dbReference type="PANTHER" id="PTHR43162">
    <property type="match status" value="1"/>
</dbReference>
<reference evidence="2" key="1">
    <citation type="submission" date="2023-07" db="EMBL/GenBank/DDBJ databases">
        <title>The genome sequence of Rhodocytophaga aerolata KACC 12507.</title>
        <authorList>
            <person name="Zhang X."/>
        </authorList>
    </citation>
    <scope>NUCLEOTIDE SEQUENCE</scope>
    <source>
        <strain evidence="2">KACC 12507</strain>
    </source>
</reference>
<dbReference type="RefSeq" id="WP_302036227.1">
    <property type="nucleotide sequence ID" value="NZ_JAUKPO010000001.1"/>
</dbReference>
<accession>A0ABT8R016</accession>
<dbReference type="Proteomes" id="UP001168528">
    <property type="component" value="Unassembled WGS sequence"/>
</dbReference>
<dbReference type="Gene3D" id="3.40.50.720">
    <property type="entry name" value="NAD(P)-binding Rossmann-like Domain"/>
    <property type="match status" value="1"/>
</dbReference>
<gene>
    <name evidence="2" type="ORF">Q0590_04215</name>
</gene>
<proteinExistence type="predicted"/>
<protein>
    <submittedName>
        <fullName evidence="2">NAD(P)H-binding protein</fullName>
    </submittedName>
</protein>
<dbReference type="Pfam" id="PF13460">
    <property type="entry name" value="NAD_binding_10"/>
    <property type="match status" value="1"/>
</dbReference>
<dbReference type="Gene3D" id="3.90.25.10">
    <property type="entry name" value="UDP-galactose 4-epimerase, domain 1"/>
    <property type="match status" value="1"/>
</dbReference>
<dbReference type="EMBL" id="JAUKPO010000001">
    <property type="protein sequence ID" value="MDO1445440.1"/>
    <property type="molecule type" value="Genomic_DNA"/>
</dbReference>
<dbReference type="PANTHER" id="PTHR43162:SF1">
    <property type="entry name" value="PRESTALK A DIFFERENTIATION PROTEIN A"/>
    <property type="match status" value="1"/>
</dbReference>
<name>A0ABT8R016_9BACT</name>